<name>A0A9D2QLN0_9FIRM</name>
<dbReference type="EMBL" id="DWVS01000187">
    <property type="protein sequence ID" value="HJC87812.1"/>
    <property type="molecule type" value="Genomic_DNA"/>
</dbReference>
<reference evidence="3" key="1">
    <citation type="journal article" date="2021" name="PeerJ">
        <title>Extensive microbial diversity within the chicken gut microbiome revealed by metagenomics and culture.</title>
        <authorList>
            <person name="Gilroy R."/>
            <person name="Ravi A."/>
            <person name="Getino M."/>
            <person name="Pursley I."/>
            <person name="Horton D.L."/>
            <person name="Alikhan N.F."/>
            <person name="Baker D."/>
            <person name="Gharbi K."/>
            <person name="Hall N."/>
            <person name="Watson M."/>
            <person name="Adriaenssens E.M."/>
            <person name="Foster-Nyarko E."/>
            <person name="Jarju S."/>
            <person name="Secka A."/>
            <person name="Antonio M."/>
            <person name="Oren A."/>
            <person name="Chaudhuri R.R."/>
            <person name="La Ragione R."/>
            <person name="Hildebrand F."/>
            <person name="Pallen M.J."/>
        </authorList>
    </citation>
    <scope>NUCLEOTIDE SEQUENCE</scope>
    <source>
        <strain evidence="3">ChiBcec1-1630</strain>
    </source>
</reference>
<accession>A0A9D2QLN0</accession>
<evidence type="ECO:0000313" key="4">
    <source>
        <dbReference type="Proteomes" id="UP000823922"/>
    </source>
</evidence>
<proteinExistence type="predicted"/>
<sequence>MDSRDINWKKYISYFKFWFLAILLLAVLLVVLLAVRGRESAAERTNQECDTQERVFDYADVLTADQEEALRALIAEQEKRTACDIVLVTLNESLADYAAAYEEELGYLTPDRYTMVYADNFYDEHQFGYDRPYGDGVLLLDNWYREADGGVYSWLSTCGRAEDRFSSSMIDSLLTEALANADQDPYGAYVKYVNLFAEMMTESGGIPDIPVFAPLVLAVLGTVLFVESALRNHRGSKTVNLTTYVEGGKPELKRQEDIFLRKTVTKRHIERNTGSGGGGGGGGHHTSSRGVSHGGGGHRR</sequence>
<feature type="region of interest" description="Disordered" evidence="1">
    <location>
        <begin position="269"/>
        <end position="300"/>
    </location>
</feature>
<organism evidence="3 4">
    <name type="scientific">Candidatus Eisenbergiella intestinigallinarum</name>
    <dbReference type="NCBI Taxonomy" id="2838549"/>
    <lineage>
        <taxon>Bacteria</taxon>
        <taxon>Bacillati</taxon>
        <taxon>Bacillota</taxon>
        <taxon>Clostridia</taxon>
        <taxon>Lachnospirales</taxon>
        <taxon>Lachnospiraceae</taxon>
        <taxon>Eisenbergiella</taxon>
    </lineage>
</organism>
<dbReference type="Pfam" id="PF04536">
    <property type="entry name" value="TPM_phosphatase"/>
    <property type="match status" value="1"/>
</dbReference>
<feature type="compositionally biased region" description="Gly residues" evidence="1">
    <location>
        <begin position="274"/>
        <end position="284"/>
    </location>
</feature>
<dbReference type="InterPro" id="IPR007621">
    <property type="entry name" value="TPM_dom"/>
</dbReference>
<protein>
    <submittedName>
        <fullName evidence="3">TPM domain-containing protein</fullName>
    </submittedName>
</protein>
<feature type="domain" description="TPM" evidence="2">
    <location>
        <begin position="55"/>
        <end position="193"/>
    </location>
</feature>
<reference evidence="3" key="2">
    <citation type="submission" date="2021-04" db="EMBL/GenBank/DDBJ databases">
        <authorList>
            <person name="Gilroy R."/>
        </authorList>
    </citation>
    <scope>NUCLEOTIDE SEQUENCE</scope>
    <source>
        <strain evidence="3">ChiBcec1-1630</strain>
    </source>
</reference>
<comment type="caution">
    <text evidence="3">The sequence shown here is derived from an EMBL/GenBank/DDBJ whole genome shotgun (WGS) entry which is preliminary data.</text>
</comment>
<evidence type="ECO:0000256" key="1">
    <source>
        <dbReference type="SAM" id="MobiDB-lite"/>
    </source>
</evidence>
<dbReference type="Gene3D" id="3.10.310.50">
    <property type="match status" value="1"/>
</dbReference>
<evidence type="ECO:0000259" key="2">
    <source>
        <dbReference type="Pfam" id="PF04536"/>
    </source>
</evidence>
<dbReference type="AlphaFoldDB" id="A0A9D2QLN0"/>
<dbReference type="Proteomes" id="UP000823922">
    <property type="component" value="Unassembled WGS sequence"/>
</dbReference>
<evidence type="ECO:0000313" key="3">
    <source>
        <dbReference type="EMBL" id="HJC87812.1"/>
    </source>
</evidence>
<gene>
    <name evidence="3" type="ORF">H9926_07350</name>
</gene>